<protein>
    <submittedName>
        <fullName evidence="2">Uncharacterized protein</fullName>
    </submittedName>
</protein>
<feature type="region of interest" description="Disordered" evidence="1">
    <location>
        <begin position="1"/>
        <end position="26"/>
    </location>
</feature>
<proteinExistence type="predicted"/>
<feature type="region of interest" description="Disordered" evidence="1">
    <location>
        <begin position="71"/>
        <end position="119"/>
    </location>
</feature>
<evidence type="ECO:0000313" key="3">
    <source>
        <dbReference type="Proteomes" id="UP000299102"/>
    </source>
</evidence>
<sequence length="119" mass="13165">MVMYSHRDRHPNGGGGGREDSFGPEGLLWLGGRGQCPEIKSDVGARHSETLSLSRSSTLKTACHPQVITTTPEERVNPSKYDRDHTATRDGRTANRERAVSAFRVRNPKRASTESYPDT</sequence>
<feature type="compositionally biased region" description="Basic and acidic residues" evidence="1">
    <location>
        <begin position="72"/>
        <end position="99"/>
    </location>
</feature>
<comment type="caution">
    <text evidence="2">The sequence shown here is derived from an EMBL/GenBank/DDBJ whole genome shotgun (WGS) entry which is preliminary data.</text>
</comment>
<dbReference type="AlphaFoldDB" id="A0A4C1T5T0"/>
<organism evidence="2 3">
    <name type="scientific">Eumeta variegata</name>
    <name type="common">Bagworm moth</name>
    <name type="synonym">Eumeta japonica</name>
    <dbReference type="NCBI Taxonomy" id="151549"/>
    <lineage>
        <taxon>Eukaryota</taxon>
        <taxon>Metazoa</taxon>
        <taxon>Ecdysozoa</taxon>
        <taxon>Arthropoda</taxon>
        <taxon>Hexapoda</taxon>
        <taxon>Insecta</taxon>
        <taxon>Pterygota</taxon>
        <taxon>Neoptera</taxon>
        <taxon>Endopterygota</taxon>
        <taxon>Lepidoptera</taxon>
        <taxon>Glossata</taxon>
        <taxon>Ditrysia</taxon>
        <taxon>Tineoidea</taxon>
        <taxon>Psychidae</taxon>
        <taxon>Oiketicinae</taxon>
        <taxon>Eumeta</taxon>
    </lineage>
</organism>
<dbReference type="Proteomes" id="UP000299102">
    <property type="component" value="Unassembled WGS sequence"/>
</dbReference>
<keyword evidence="3" id="KW-1185">Reference proteome</keyword>
<name>A0A4C1T5T0_EUMVA</name>
<reference evidence="2 3" key="1">
    <citation type="journal article" date="2019" name="Commun. Biol.">
        <title>The bagworm genome reveals a unique fibroin gene that provides high tensile strength.</title>
        <authorList>
            <person name="Kono N."/>
            <person name="Nakamura H."/>
            <person name="Ohtoshi R."/>
            <person name="Tomita M."/>
            <person name="Numata K."/>
            <person name="Arakawa K."/>
        </authorList>
    </citation>
    <scope>NUCLEOTIDE SEQUENCE [LARGE SCALE GENOMIC DNA]</scope>
</reference>
<evidence type="ECO:0000313" key="2">
    <source>
        <dbReference type="EMBL" id="GBP08818.1"/>
    </source>
</evidence>
<dbReference type="EMBL" id="BGZK01000033">
    <property type="protein sequence ID" value="GBP08818.1"/>
    <property type="molecule type" value="Genomic_DNA"/>
</dbReference>
<gene>
    <name evidence="2" type="ORF">EVAR_78223_1</name>
</gene>
<evidence type="ECO:0000256" key="1">
    <source>
        <dbReference type="SAM" id="MobiDB-lite"/>
    </source>
</evidence>
<accession>A0A4C1T5T0</accession>